<sequence length="329" mass="36868">MPSPADGNVYRPFADLMRLETIDKTTYRSIAPPFAPGGNHPRAVGRAFGGHVYAQAAWAASQTVPKGFVIHNVTGWFILGGIPHLPFIYTVQNVRDGKSYCTRTVTVTQVATAGICFTSTCSFKTAERSTLDVQEHVDLWKRYSTVLDSKRPEEIPVAPGMDVPWFRRMLEKEPEKNDKFPGLVHSKVDMTAFNAHRPPLERRQLKLYRPIGDMPDNANLHMCAHLYASDIHSLYESSTFLDVSETFTQMGSLAHTVILHAPAEEMLFQAEESTSSKQGNWFCREAWTTRASTGRATYEGKIWSPSGVHVLTLLQDGMIRLKRPDKGKL</sequence>
<dbReference type="AlphaFoldDB" id="A0A1V8TSR0"/>
<dbReference type="PANTHER" id="PTHR11066:SF64">
    <property type="entry name" value="ACYL-COA THIOESTERASE (AFU_ORTHOLOGUE AFUA_1G12060)"/>
    <property type="match status" value="1"/>
</dbReference>
<dbReference type="GO" id="GO:0006637">
    <property type="term" value="P:acyl-CoA metabolic process"/>
    <property type="evidence" value="ECO:0007669"/>
    <property type="project" value="InterPro"/>
</dbReference>
<evidence type="ECO:0000313" key="6">
    <source>
        <dbReference type="Proteomes" id="UP000192596"/>
    </source>
</evidence>
<dbReference type="PANTHER" id="PTHR11066">
    <property type="entry name" value="ACYL-COA THIOESTERASE"/>
    <property type="match status" value="1"/>
</dbReference>
<dbReference type="STRING" id="1507870.A0A1V8TSR0"/>
<evidence type="ECO:0000313" key="5">
    <source>
        <dbReference type="EMBL" id="OQO14405.1"/>
    </source>
</evidence>
<evidence type="ECO:0000259" key="3">
    <source>
        <dbReference type="Pfam" id="PF13622"/>
    </source>
</evidence>
<comment type="caution">
    <text evidence="5">The sequence shown here is derived from an EMBL/GenBank/DDBJ whole genome shotgun (WGS) entry which is preliminary data.</text>
</comment>
<accession>A0A1V8TSR0</accession>
<evidence type="ECO:0000256" key="2">
    <source>
        <dbReference type="ARBA" id="ARBA00022801"/>
    </source>
</evidence>
<dbReference type="InterPro" id="IPR049449">
    <property type="entry name" value="TesB_ACOT8-like_N"/>
</dbReference>
<proteinExistence type="inferred from homology"/>
<dbReference type="InterPro" id="IPR049450">
    <property type="entry name" value="ACOT8-like_C"/>
</dbReference>
<feature type="domain" description="Acyl-CoA thioesterase-like N-terminal HotDog" evidence="3">
    <location>
        <begin position="43"/>
        <end position="123"/>
    </location>
</feature>
<evidence type="ECO:0008006" key="7">
    <source>
        <dbReference type="Google" id="ProtNLM"/>
    </source>
</evidence>
<dbReference type="InterPro" id="IPR029069">
    <property type="entry name" value="HotDog_dom_sf"/>
</dbReference>
<dbReference type="CDD" id="cd03445">
    <property type="entry name" value="Thioesterase_II_repeat2"/>
    <property type="match status" value="1"/>
</dbReference>
<keyword evidence="6" id="KW-1185">Reference proteome</keyword>
<dbReference type="GO" id="GO:0005782">
    <property type="term" value="C:peroxisomal matrix"/>
    <property type="evidence" value="ECO:0007669"/>
    <property type="project" value="UniProtKB-SubCell"/>
</dbReference>
<dbReference type="SUPFAM" id="SSF54637">
    <property type="entry name" value="Thioesterase/thiol ester dehydrase-isomerase"/>
    <property type="match status" value="2"/>
</dbReference>
<dbReference type="InterPro" id="IPR042171">
    <property type="entry name" value="Acyl-CoA_hotdog"/>
</dbReference>
<feature type="domain" description="Acyl-CoA thioesterase-like C-terminal" evidence="4">
    <location>
        <begin position="175"/>
        <end position="319"/>
    </location>
</feature>
<dbReference type="InParanoid" id="A0A1V8TSR0"/>
<dbReference type="Pfam" id="PF13622">
    <property type="entry name" value="4HBT_3"/>
    <property type="match status" value="1"/>
</dbReference>
<dbReference type="EMBL" id="NAJO01000002">
    <property type="protein sequence ID" value="OQO14405.1"/>
    <property type="molecule type" value="Genomic_DNA"/>
</dbReference>
<evidence type="ECO:0000259" key="4">
    <source>
        <dbReference type="Pfam" id="PF20789"/>
    </source>
</evidence>
<dbReference type="Pfam" id="PF20789">
    <property type="entry name" value="4HBT_3C"/>
    <property type="match status" value="1"/>
</dbReference>
<gene>
    <name evidence="5" type="ORF">B0A48_01281</name>
</gene>
<dbReference type="OrthoDB" id="68328at2759"/>
<reference evidence="6" key="1">
    <citation type="submission" date="2017-03" db="EMBL/GenBank/DDBJ databases">
        <title>Genomes of endolithic fungi from Antarctica.</title>
        <authorList>
            <person name="Coleine C."/>
            <person name="Masonjones S."/>
            <person name="Stajich J.E."/>
        </authorList>
    </citation>
    <scope>NUCLEOTIDE SEQUENCE [LARGE SCALE GENOMIC DNA]</scope>
    <source>
        <strain evidence="6">CCFEE 5527</strain>
    </source>
</reference>
<protein>
    <recommendedName>
        <fullName evidence="7">Acyl-CoA thioesterase II</fullName>
    </recommendedName>
</protein>
<evidence type="ECO:0000256" key="1">
    <source>
        <dbReference type="ARBA" id="ARBA00006538"/>
    </source>
</evidence>
<keyword evidence="2" id="KW-0378">Hydrolase</keyword>
<dbReference type="GO" id="GO:0047617">
    <property type="term" value="F:fatty acyl-CoA hydrolase activity"/>
    <property type="evidence" value="ECO:0007669"/>
    <property type="project" value="InterPro"/>
</dbReference>
<dbReference type="GO" id="GO:0009062">
    <property type="term" value="P:fatty acid catabolic process"/>
    <property type="evidence" value="ECO:0007669"/>
    <property type="project" value="TreeGrafter"/>
</dbReference>
<dbReference type="Proteomes" id="UP000192596">
    <property type="component" value="Unassembled WGS sequence"/>
</dbReference>
<dbReference type="Gene3D" id="2.40.160.210">
    <property type="entry name" value="Acyl-CoA thioesterase, double hotdog domain"/>
    <property type="match status" value="1"/>
</dbReference>
<dbReference type="InterPro" id="IPR003703">
    <property type="entry name" value="Acyl_CoA_thio"/>
</dbReference>
<dbReference type="CDD" id="cd03444">
    <property type="entry name" value="Thioesterase_II_repeat1"/>
    <property type="match status" value="1"/>
</dbReference>
<organism evidence="5 6">
    <name type="scientific">Cryoendolithus antarcticus</name>
    <dbReference type="NCBI Taxonomy" id="1507870"/>
    <lineage>
        <taxon>Eukaryota</taxon>
        <taxon>Fungi</taxon>
        <taxon>Dikarya</taxon>
        <taxon>Ascomycota</taxon>
        <taxon>Pezizomycotina</taxon>
        <taxon>Dothideomycetes</taxon>
        <taxon>Dothideomycetidae</taxon>
        <taxon>Cladosporiales</taxon>
        <taxon>Cladosporiaceae</taxon>
        <taxon>Cryoendolithus</taxon>
    </lineage>
</organism>
<comment type="similarity">
    <text evidence="1">Belongs to the C/M/P thioester hydrolase family.</text>
</comment>
<name>A0A1V8TSR0_9PEZI</name>